<protein>
    <submittedName>
        <fullName evidence="2">Uncharacterized protein</fullName>
    </submittedName>
</protein>
<keyword evidence="3" id="KW-1185">Reference proteome</keyword>
<sequence length="81" mass="8536">MVATPGRAVRRARGAATGDSGGAVADEAYYSSWESAVAVVVAGRRRLVRPGSSPPTCRSRCSGCHPTCSSRLRRHCCTDKV</sequence>
<proteinExistence type="predicted"/>
<feature type="region of interest" description="Disordered" evidence="1">
    <location>
        <begin position="1"/>
        <end position="23"/>
    </location>
</feature>
<dbReference type="Gramene" id="OGLUM04G06710.1">
    <property type="protein sequence ID" value="OGLUM04G06710.1"/>
    <property type="gene ID" value="OGLUM04G06710"/>
</dbReference>
<dbReference type="AlphaFoldDB" id="A0A0D9ZIN1"/>
<dbReference type="STRING" id="40148.A0A0D9ZIN1"/>
<accession>A0A0D9ZIN1</accession>
<evidence type="ECO:0000313" key="3">
    <source>
        <dbReference type="Proteomes" id="UP000026961"/>
    </source>
</evidence>
<dbReference type="Proteomes" id="UP000026961">
    <property type="component" value="Chromosome 4"/>
</dbReference>
<organism evidence="2">
    <name type="scientific">Oryza glumipatula</name>
    <dbReference type="NCBI Taxonomy" id="40148"/>
    <lineage>
        <taxon>Eukaryota</taxon>
        <taxon>Viridiplantae</taxon>
        <taxon>Streptophyta</taxon>
        <taxon>Embryophyta</taxon>
        <taxon>Tracheophyta</taxon>
        <taxon>Spermatophyta</taxon>
        <taxon>Magnoliopsida</taxon>
        <taxon>Liliopsida</taxon>
        <taxon>Poales</taxon>
        <taxon>Poaceae</taxon>
        <taxon>BOP clade</taxon>
        <taxon>Oryzoideae</taxon>
        <taxon>Oryzeae</taxon>
        <taxon>Oryzinae</taxon>
        <taxon>Oryza</taxon>
    </lineage>
</organism>
<evidence type="ECO:0000313" key="2">
    <source>
        <dbReference type="EnsemblPlants" id="OGLUM04G06710.1"/>
    </source>
</evidence>
<reference evidence="2" key="2">
    <citation type="submission" date="2018-05" db="EMBL/GenBank/DDBJ databases">
        <title>OgluRS3 (Oryza glumaepatula Reference Sequence Version 3).</title>
        <authorList>
            <person name="Zhang J."/>
            <person name="Kudrna D."/>
            <person name="Lee S."/>
            <person name="Talag J."/>
            <person name="Welchert J."/>
            <person name="Wing R.A."/>
        </authorList>
    </citation>
    <scope>NUCLEOTIDE SEQUENCE [LARGE SCALE GENOMIC DNA]</scope>
</reference>
<evidence type="ECO:0000256" key="1">
    <source>
        <dbReference type="SAM" id="MobiDB-lite"/>
    </source>
</evidence>
<name>A0A0D9ZIN1_9ORYZ</name>
<reference evidence="2" key="1">
    <citation type="submission" date="2015-04" db="UniProtKB">
        <authorList>
            <consortium name="EnsemblPlants"/>
        </authorList>
    </citation>
    <scope>IDENTIFICATION</scope>
</reference>
<dbReference type="HOGENOM" id="CLU_2577738_0_0_1"/>
<dbReference type="EnsemblPlants" id="OGLUM04G06710.1">
    <property type="protein sequence ID" value="OGLUM04G06710.1"/>
    <property type="gene ID" value="OGLUM04G06710"/>
</dbReference>